<dbReference type="InterPro" id="IPR036390">
    <property type="entry name" value="WH_DNA-bd_sf"/>
</dbReference>
<comment type="caution">
    <text evidence="2">The sequence shown here is derived from an EMBL/GenBank/DDBJ whole genome shotgun (WGS) entry which is preliminary data.</text>
</comment>
<dbReference type="Proteomes" id="UP000292564">
    <property type="component" value="Unassembled WGS sequence"/>
</dbReference>
<dbReference type="GO" id="GO:0008757">
    <property type="term" value="F:S-adenosylmethionine-dependent methyltransferase activity"/>
    <property type="evidence" value="ECO:0007669"/>
    <property type="project" value="InterPro"/>
</dbReference>
<dbReference type="GO" id="GO:0032259">
    <property type="term" value="P:methylation"/>
    <property type="evidence" value="ECO:0007669"/>
    <property type="project" value="UniProtKB-KW"/>
</dbReference>
<protein>
    <submittedName>
        <fullName evidence="2">2-ketoarginine methyltransferase</fullName>
    </submittedName>
</protein>
<dbReference type="RefSeq" id="WP_130510398.1">
    <property type="nucleotide sequence ID" value="NZ_SHKY01000001.1"/>
</dbReference>
<keyword evidence="2" id="KW-0808">Transferase</keyword>
<dbReference type="InterPro" id="IPR036388">
    <property type="entry name" value="WH-like_DNA-bd_sf"/>
</dbReference>
<proteinExistence type="predicted"/>
<accession>A0A4Q7ZL31</accession>
<organism evidence="2 3">
    <name type="scientific">Krasilnikovia cinnamomea</name>
    <dbReference type="NCBI Taxonomy" id="349313"/>
    <lineage>
        <taxon>Bacteria</taxon>
        <taxon>Bacillati</taxon>
        <taxon>Actinomycetota</taxon>
        <taxon>Actinomycetes</taxon>
        <taxon>Micromonosporales</taxon>
        <taxon>Micromonosporaceae</taxon>
        <taxon>Krasilnikovia</taxon>
    </lineage>
</organism>
<feature type="domain" description="Methyltransferase" evidence="1">
    <location>
        <begin position="156"/>
        <end position="251"/>
    </location>
</feature>
<sequence length="342" mass="37358">MAIQEQRLVKALEPFKGFVLSTMIFTLQQSGLQEAIARGTTVDALVTERGLDRPRLVAMVDYFVAAGLVARSADGVLTLTEAAREYDEARAWYEMMIGGYGTTFLSLGDHLAKDTAPAPRNGGLVGSGSCGMSLHDSIPLLRGLLATTGRDYRRLVDLGCGSGVYLTELCRDYPQLTAVGIEPDELGAQTARTWVDEHGLADRISIAQTGALDWIRAVPDGERPDLAVLAFVIHEVLGQDGEEGVRELLNTLFDTSPDLDLAIVDIDLRSADAESMSHPLAQHYYNAYFLMHPFTSQRLESRGWWEKFFADCGLEIVASALTDPAMDSTGFELGWIVRRVAA</sequence>
<evidence type="ECO:0000313" key="3">
    <source>
        <dbReference type="Proteomes" id="UP000292564"/>
    </source>
</evidence>
<name>A0A4Q7ZL31_9ACTN</name>
<dbReference type="OrthoDB" id="582216at2"/>
<dbReference type="InterPro" id="IPR029063">
    <property type="entry name" value="SAM-dependent_MTases_sf"/>
</dbReference>
<keyword evidence="2" id="KW-0489">Methyltransferase</keyword>
<dbReference type="Pfam" id="PF13649">
    <property type="entry name" value="Methyltransf_25"/>
    <property type="match status" value="1"/>
</dbReference>
<evidence type="ECO:0000313" key="2">
    <source>
        <dbReference type="EMBL" id="RZU51660.1"/>
    </source>
</evidence>
<dbReference type="Gene3D" id="3.40.50.150">
    <property type="entry name" value="Vaccinia Virus protein VP39"/>
    <property type="match status" value="1"/>
</dbReference>
<keyword evidence="3" id="KW-1185">Reference proteome</keyword>
<dbReference type="CDD" id="cd02440">
    <property type="entry name" value="AdoMet_MTases"/>
    <property type="match status" value="1"/>
</dbReference>
<dbReference type="EMBL" id="SHKY01000001">
    <property type="protein sequence ID" value="RZU51660.1"/>
    <property type="molecule type" value="Genomic_DNA"/>
</dbReference>
<dbReference type="InterPro" id="IPR041698">
    <property type="entry name" value="Methyltransf_25"/>
</dbReference>
<dbReference type="SUPFAM" id="SSF53335">
    <property type="entry name" value="S-adenosyl-L-methionine-dependent methyltransferases"/>
    <property type="match status" value="1"/>
</dbReference>
<reference evidence="2 3" key="1">
    <citation type="submission" date="2019-02" db="EMBL/GenBank/DDBJ databases">
        <title>Sequencing the genomes of 1000 actinobacteria strains.</title>
        <authorList>
            <person name="Klenk H.-P."/>
        </authorList>
    </citation>
    <scope>NUCLEOTIDE SEQUENCE [LARGE SCALE GENOMIC DNA]</scope>
    <source>
        <strain evidence="2 3">DSM 45162</strain>
    </source>
</reference>
<gene>
    <name evidence="2" type="ORF">EV385_3493</name>
</gene>
<dbReference type="SUPFAM" id="SSF46785">
    <property type="entry name" value="Winged helix' DNA-binding domain"/>
    <property type="match status" value="1"/>
</dbReference>
<evidence type="ECO:0000259" key="1">
    <source>
        <dbReference type="Pfam" id="PF13649"/>
    </source>
</evidence>
<dbReference type="Gene3D" id="1.10.10.10">
    <property type="entry name" value="Winged helix-like DNA-binding domain superfamily/Winged helix DNA-binding domain"/>
    <property type="match status" value="1"/>
</dbReference>
<dbReference type="AlphaFoldDB" id="A0A4Q7ZL31"/>